<gene>
    <name evidence="12" type="ORF">K437DRAFT_257978</name>
</gene>
<dbReference type="OrthoDB" id="8191639at2759"/>
<name>A0A066VL42_TILAU</name>
<feature type="region of interest" description="Disordered" evidence="10">
    <location>
        <begin position="83"/>
        <end position="142"/>
    </location>
</feature>
<feature type="compositionally biased region" description="Low complexity" evidence="10">
    <location>
        <begin position="125"/>
        <end position="142"/>
    </location>
</feature>
<dbReference type="InterPro" id="IPR036397">
    <property type="entry name" value="RNaseH_sf"/>
</dbReference>
<dbReference type="GO" id="GO:0000027">
    <property type="term" value="P:ribosomal large subunit assembly"/>
    <property type="evidence" value="ECO:0007669"/>
    <property type="project" value="TreeGrafter"/>
</dbReference>
<dbReference type="FunFam" id="3.30.420.10:FF:000007">
    <property type="entry name" value="Interferon-stimulated exonuclease gene 20"/>
    <property type="match status" value="1"/>
</dbReference>
<keyword evidence="4" id="KW-0698">rRNA processing</keyword>
<keyword evidence="5" id="KW-0540">Nuclease</keyword>
<dbReference type="GeneID" id="25264838"/>
<dbReference type="GO" id="GO:0005634">
    <property type="term" value="C:nucleus"/>
    <property type="evidence" value="ECO:0007669"/>
    <property type="project" value="UniProtKB-SubCell"/>
</dbReference>
<dbReference type="Gene3D" id="3.30.420.10">
    <property type="entry name" value="Ribonuclease H-like superfamily/Ribonuclease H"/>
    <property type="match status" value="1"/>
</dbReference>
<accession>A0A066VL42</accession>
<dbReference type="Pfam" id="PF00929">
    <property type="entry name" value="RNase_T"/>
    <property type="match status" value="1"/>
</dbReference>
<keyword evidence="13" id="KW-1185">Reference proteome</keyword>
<comment type="subcellular location">
    <subcellularLocation>
        <location evidence="1">Nucleus</location>
    </subcellularLocation>
</comment>
<feature type="compositionally biased region" description="Polar residues" evidence="10">
    <location>
        <begin position="12"/>
        <end position="22"/>
    </location>
</feature>
<dbReference type="InterPro" id="IPR012337">
    <property type="entry name" value="RNaseH-like_sf"/>
</dbReference>
<dbReference type="GO" id="GO:0003676">
    <property type="term" value="F:nucleic acid binding"/>
    <property type="evidence" value="ECO:0007669"/>
    <property type="project" value="InterPro"/>
</dbReference>
<dbReference type="InterPro" id="IPR047021">
    <property type="entry name" value="REXO1/3/4-like"/>
</dbReference>
<dbReference type="EMBL" id="JMSN01000072">
    <property type="protein sequence ID" value="KDN42201.1"/>
    <property type="molecule type" value="Genomic_DNA"/>
</dbReference>
<evidence type="ECO:0000313" key="12">
    <source>
        <dbReference type="EMBL" id="KDN42201.1"/>
    </source>
</evidence>
<feature type="compositionally biased region" description="Basic and acidic residues" evidence="10">
    <location>
        <begin position="83"/>
        <end position="100"/>
    </location>
</feature>
<evidence type="ECO:0000256" key="9">
    <source>
        <dbReference type="ARBA" id="ARBA00025599"/>
    </source>
</evidence>
<reference evidence="12 13" key="1">
    <citation type="submission" date="2014-05" db="EMBL/GenBank/DDBJ databases">
        <title>Draft genome sequence of a rare smut relative, Tilletiaria anomala UBC 951.</title>
        <authorList>
            <consortium name="DOE Joint Genome Institute"/>
            <person name="Toome M."/>
            <person name="Kuo A."/>
            <person name="Henrissat B."/>
            <person name="Lipzen A."/>
            <person name="Tritt A."/>
            <person name="Yoshinaga Y."/>
            <person name="Zane M."/>
            <person name="Barry K."/>
            <person name="Grigoriev I.V."/>
            <person name="Spatafora J.W."/>
            <person name="Aimea M.C."/>
        </authorList>
    </citation>
    <scope>NUCLEOTIDE SEQUENCE [LARGE SCALE GENOMIC DNA]</scope>
    <source>
        <strain evidence="12 13">UBC 951</strain>
    </source>
</reference>
<dbReference type="STRING" id="1037660.A0A066VL42"/>
<evidence type="ECO:0000256" key="2">
    <source>
        <dbReference type="ARBA" id="ARBA00010489"/>
    </source>
</evidence>
<evidence type="ECO:0000256" key="1">
    <source>
        <dbReference type="ARBA" id="ARBA00004123"/>
    </source>
</evidence>
<protein>
    <recommendedName>
        <fullName evidence="3">RNA exonuclease 4</fullName>
    </recommendedName>
</protein>
<comment type="function">
    <text evidence="9">Exoribonuclease involved in ribosome biosynthesis. Involved in the processing of ITS1, the internal transcribed spacer localized between the 18S and 5.8S rRNAs.</text>
</comment>
<feature type="region of interest" description="Disordered" evidence="10">
    <location>
        <begin position="392"/>
        <end position="456"/>
    </location>
</feature>
<dbReference type="InterPro" id="IPR037431">
    <property type="entry name" value="REX4_DEDDh_dom"/>
</dbReference>
<evidence type="ECO:0000259" key="11">
    <source>
        <dbReference type="SMART" id="SM00479"/>
    </source>
</evidence>
<dbReference type="InParanoid" id="A0A066VL42"/>
<dbReference type="PANTHER" id="PTHR12801:SF45">
    <property type="entry name" value="RNA EXONUCLEASE 4"/>
    <property type="match status" value="1"/>
</dbReference>
<feature type="domain" description="Exonuclease" evidence="11">
    <location>
        <begin position="223"/>
        <end position="386"/>
    </location>
</feature>
<dbReference type="PANTHER" id="PTHR12801">
    <property type="entry name" value="RNA EXONUCLEASE REXO1 / RECO3 FAMILY MEMBER-RELATED"/>
    <property type="match status" value="1"/>
</dbReference>
<dbReference type="HOGENOM" id="CLU_600177_0_0_1"/>
<proteinExistence type="inferred from homology"/>
<keyword evidence="7" id="KW-0269">Exonuclease</keyword>
<comment type="caution">
    <text evidence="12">The sequence shown here is derived from an EMBL/GenBank/DDBJ whole genome shotgun (WGS) entry which is preliminary data.</text>
</comment>
<evidence type="ECO:0000256" key="3">
    <source>
        <dbReference type="ARBA" id="ARBA00016937"/>
    </source>
</evidence>
<evidence type="ECO:0000313" key="13">
    <source>
        <dbReference type="Proteomes" id="UP000027361"/>
    </source>
</evidence>
<dbReference type="GO" id="GO:0006364">
    <property type="term" value="P:rRNA processing"/>
    <property type="evidence" value="ECO:0007669"/>
    <property type="project" value="UniProtKB-KW"/>
</dbReference>
<evidence type="ECO:0000256" key="8">
    <source>
        <dbReference type="ARBA" id="ARBA00023242"/>
    </source>
</evidence>
<evidence type="ECO:0000256" key="4">
    <source>
        <dbReference type="ARBA" id="ARBA00022552"/>
    </source>
</evidence>
<evidence type="ECO:0000256" key="6">
    <source>
        <dbReference type="ARBA" id="ARBA00022801"/>
    </source>
</evidence>
<dbReference type="InterPro" id="IPR013520">
    <property type="entry name" value="Ribonucl_H"/>
</dbReference>
<dbReference type="AlphaFoldDB" id="A0A066VL42"/>
<dbReference type="Proteomes" id="UP000027361">
    <property type="component" value="Unassembled WGS sequence"/>
</dbReference>
<dbReference type="RefSeq" id="XP_013241982.1">
    <property type="nucleotide sequence ID" value="XM_013386528.1"/>
</dbReference>
<organism evidence="12 13">
    <name type="scientific">Tilletiaria anomala (strain ATCC 24038 / CBS 436.72 / UBC 951)</name>
    <dbReference type="NCBI Taxonomy" id="1037660"/>
    <lineage>
        <taxon>Eukaryota</taxon>
        <taxon>Fungi</taxon>
        <taxon>Dikarya</taxon>
        <taxon>Basidiomycota</taxon>
        <taxon>Ustilaginomycotina</taxon>
        <taxon>Exobasidiomycetes</taxon>
        <taxon>Georgefischeriales</taxon>
        <taxon>Tilletiariaceae</taxon>
        <taxon>Tilletiaria</taxon>
    </lineage>
</organism>
<dbReference type="CDD" id="cd06144">
    <property type="entry name" value="REX4_like"/>
    <property type="match status" value="1"/>
</dbReference>
<sequence length="456" mass="48698">MSQRLNGVGPSASGSNAQSCSPAQARPGSNWKALKKTLVAPAAAGIPLHATGTAVVMSKMQLTKSRHKAFKRTGELERQVQELHMGRTESRTNKQIESKHSVHLTSGLSKSKGKARQIDVQQEISATSTSSSPKTGSPAPTTLPWFADDLSPADLALVRQIQEGGNAVMQVGAASVLAGGAGVGSEIGGKLTADGAREAALKKRVIFGGWDDSASEEKKAPGSYLAIDCEMVGVGPRGAESALARVSIVNFHGFTIFDTFVRTRERVTDYRTWVSGVRAADLHGAPLFSDVQKQVAKLIEGRTLVGHALSNDLTALQLTHPRYLIRDTSSFEPLCMLAGTKRPSLRALVRLTLGIEIQKEGEEHSSVEDARATMAVFRTQKAQWDAMLRKGGQLHQQGGSADRDAEGQETQTQKQSEGGTKRKRDSVHDTVPGAKKQVNGGKRGTPSQPGWWKASA</sequence>
<dbReference type="SMART" id="SM00479">
    <property type="entry name" value="EXOIII"/>
    <property type="match status" value="1"/>
</dbReference>
<feature type="compositionally biased region" description="Polar residues" evidence="10">
    <location>
        <begin position="408"/>
        <end position="418"/>
    </location>
</feature>
<keyword evidence="6" id="KW-0378">Hydrolase</keyword>
<dbReference type="SUPFAM" id="SSF53098">
    <property type="entry name" value="Ribonuclease H-like"/>
    <property type="match status" value="1"/>
</dbReference>
<keyword evidence="8" id="KW-0539">Nucleus</keyword>
<evidence type="ECO:0000256" key="7">
    <source>
        <dbReference type="ARBA" id="ARBA00022839"/>
    </source>
</evidence>
<comment type="similarity">
    <text evidence="2">Belongs to the REXO4 family.</text>
</comment>
<feature type="region of interest" description="Disordered" evidence="10">
    <location>
        <begin position="1"/>
        <end position="28"/>
    </location>
</feature>
<dbReference type="GO" id="GO:0008408">
    <property type="term" value="F:3'-5' exonuclease activity"/>
    <property type="evidence" value="ECO:0007669"/>
    <property type="project" value="InterPro"/>
</dbReference>
<evidence type="ECO:0000256" key="5">
    <source>
        <dbReference type="ARBA" id="ARBA00022722"/>
    </source>
</evidence>
<evidence type="ECO:0000256" key="10">
    <source>
        <dbReference type="SAM" id="MobiDB-lite"/>
    </source>
</evidence>